<accession>A0ABV0ZSJ8</accession>
<proteinExistence type="predicted"/>
<comment type="caution">
    <text evidence="2">The sequence shown here is derived from an EMBL/GenBank/DDBJ whole genome shotgun (WGS) entry which is preliminary data.</text>
</comment>
<evidence type="ECO:0000256" key="1">
    <source>
        <dbReference type="SAM" id="Phobius"/>
    </source>
</evidence>
<protein>
    <submittedName>
        <fullName evidence="2">Uncharacterized protein</fullName>
    </submittedName>
</protein>
<keyword evidence="1" id="KW-0812">Transmembrane</keyword>
<dbReference type="EMBL" id="JAHRIP010069142">
    <property type="protein sequence ID" value="MEQ2308540.1"/>
    <property type="molecule type" value="Genomic_DNA"/>
</dbReference>
<evidence type="ECO:0000313" key="3">
    <source>
        <dbReference type="Proteomes" id="UP001469553"/>
    </source>
</evidence>
<name>A0ABV0ZSJ8_9TELE</name>
<sequence length="105" mass="11446">MYMFCTYIPPAAASAGGTASPSPPAFLSPSHLRKIAADVPNTPSLICARPRSGSFLFSQWFWVLALVTPTFFFFSGTKTPEAKLASMKFPSCYICVLRMIDSLVD</sequence>
<dbReference type="Proteomes" id="UP001469553">
    <property type="component" value="Unassembled WGS sequence"/>
</dbReference>
<evidence type="ECO:0000313" key="2">
    <source>
        <dbReference type="EMBL" id="MEQ2308540.1"/>
    </source>
</evidence>
<organism evidence="2 3">
    <name type="scientific">Ameca splendens</name>
    <dbReference type="NCBI Taxonomy" id="208324"/>
    <lineage>
        <taxon>Eukaryota</taxon>
        <taxon>Metazoa</taxon>
        <taxon>Chordata</taxon>
        <taxon>Craniata</taxon>
        <taxon>Vertebrata</taxon>
        <taxon>Euteleostomi</taxon>
        <taxon>Actinopterygii</taxon>
        <taxon>Neopterygii</taxon>
        <taxon>Teleostei</taxon>
        <taxon>Neoteleostei</taxon>
        <taxon>Acanthomorphata</taxon>
        <taxon>Ovalentaria</taxon>
        <taxon>Atherinomorphae</taxon>
        <taxon>Cyprinodontiformes</taxon>
        <taxon>Goodeidae</taxon>
        <taxon>Ameca</taxon>
    </lineage>
</organism>
<keyword evidence="1" id="KW-1133">Transmembrane helix</keyword>
<keyword evidence="1" id="KW-0472">Membrane</keyword>
<gene>
    <name evidence="2" type="ORF">AMECASPLE_029195</name>
</gene>
<keyword evidence="3" id="KW-1185">Reference proteome</keyword>
<feature type="transmembrane region" description="Helical" evidence="1">
    <location>
        <begin position="59"/>
        <end position="77"/>
    </location>
</feature>
<reference evidence="2 3" key="1">
    <citation type="submission" date="2021-06" db="EMBL/GenBank/DDBJ databases">
        <authorList>
            <person name="Palmer J.M."/>
        </authorList>
    </citation>
    <scope>NUCLEOTIDE SEQUENCE [LARGE SCALE GENOMIC DNA]</scope>
    <source>
        <strain evidence="2 3">AS_MEX2019</strain>
        <tissue evidence="2">Muscle</tissue>
    </source>
</reference>